<dbReference type="KEGG" id="tni:TVNIR_0411"/>
<gene>
    <name evidence="2" type="ordered locus">TVNIR_0411</name>
</gene>
<dbReference type="HOGENOM" id="CLU_2588634_0_0_6"/>
<evidence type="ECO:0000313" key="3">
    <source>
        <dbReference type="Proteomes" id="UP000010809"/>
    </source>
</evidence>
<dbReference type="STRING" id="1255043.TVNIR_0411"/>
<dbReference type="PATRIC" id="fig|1255043.3.peg.413"/>
<feature type="compositionally biased region" description="Basic residues" evidence="1">
    <location>
        <begin position="30"/>
        <end position="39"/>
    </location>
</feature>
<proteinExistence type="predicted"/>
<feature type="region of interest" description="Disordered" evidence="1">
    <location>
        <begin position="1"/>
        <end position="49"/>
    </location>
</feature>
<reference evidence="2" key="1">
    <citation type="submission" date="2015-12" db="EMBL/GenBank/DDBJ databases">
        <authorList>
            <person name="Tikhonova T.V."/>
            <person name="Pavlov A.R."/>
            <person name="Beletsky A.V."/>
            <person name="Mardanov A.V."/>
            <person name="Sorokin D.Y."/>
            <person name="Ravin N.V."/>
            <person name="Popov V.O."/>
        </authorList>
    </citation>
    <scope>NUCLEOTIDE SEQUENCE</scope>
    <source>
        <strain evidence="2">DSM 14787</strain>
    </source>
</reference>
<dbReference type="EMBL" id="CP003989">
    <property type="protein sequence ID" value="AGA32116.1"/>
    <property type="molecule type" value="Genomic_DNA"/>
</dbReference>
<keyword evidence="3" id="KW-1185">Reference proteome</keyword>
<dbReference type="Proteomes" id="UP000010809">
    <property type="component" value="Chromosome"/>
</dbReference>
<dbReference type="AlphaFoldDB" id="L0DUT4"/>
<accession>L0DUT4</accession>
<feature type="compositionally biased region" description="Basic and acidic residues" evidence="1">
    <location>
        <begin position="13"/>
        <end position="22"/>
    </location>
</feature>
<name>L0DUT4_THIND</name>
<evidence type="ECO:0000256" key="1">
    <source>
        <dbReference type="SAM" id="MobiDB-lite"/>
    </source>
</evidence>
<evidence type="ECO:0000313" key="2">
    <source>
        <dbReference type="EMBL" id="AGA32116.1"/>
    </source>
</evidence>
<protein>
    <submittedName>
        <fullName evidence="2">Uncharacterized protein</fullName>
    </submittedName>
</protein>
<feature type="compositionally biased region" description="Basic residues" evidence="1">
    <location>
        <begin position="1"/>
        <end position="12"/>
    </location>
</feature>
<sequence>MARDHHPRARRNSRAEGAEGRRPLPPSRGCRGRRGRKNAIGRMTPRCPAPPLARDACSGFIQVQDHRACRYRMQGPAFRG</sequence>
<organism evidence="2 3">
    <name type="scientific">Thioalkalivibrio nitratireducens (strain DSM 14787 / UNIQEM 213 / ALEN2)</name>
    <dbReference type="NCBI Taxonomy" id="1255043"/>
    <lineage>
        <taxon>Bacteria</taxon>
        <taxon>Pseudomonadati</taxon>
        <taxon>Pseudomonadota</taxon>
        <taxon>Gammaproteobacteria</taxon>
        <taxon>Chromatiales</taxon>
        <taxon>Ectothiorhodospiraceae</taxon>
        <taxon>Thioalkalivibrio</taxon>
    </lineage>
</organism>